<dbReference type="InterPro" id="IPR008030">
    <property type="entry name" value="NmrA-like"/>
</dbReference>
<sequence length="279" mass="30615">MSSTTLVIGGTGKTGRKVVQQLRALGEPVRIGSRRNSPPFDWENPATWPAALAGIDRLYVSFQPDLAVPGAAKAISDLTYLAVAGGVRKVVLLSGKGEQEAERCERIVADSGIPYTILRASWFSQNFSESFLMEPILSGTVALPKPEAPIPYVDTGDIAEVAVQSLLDDRHDGRIYELTGPRQLTFPEVVEEIAAATRRYIRYVPVPLEEYVEGLRNHDLPPDYVWLIGYLFGEVLGKPGNEDVSGDIERVLGRPARDFSDYVRETADSGIWNRVPSSS</sequence>
<dbReference type="AlphaFoldDB" id="A0A2S6I6F5"/>
<evidence type="ECO:0000313" key="3">
    <source>
        <dbReference type="Proteomes" id="UP000237662"/>
    </source>
</evidence>
<keyword evidence="3" id="KW-1185">Reference proteome</keyword>
<evidence type="ECO:0000259" key="1">
    <source>
        <dbReference type="Pfam" id="PF05368"/>
    </source>
</evidence>
<dbReference type="SUPFAM" id="SSF51735">
    <property type="entry name" value="NAD(P)-binding Rossmann-fold domains"/>
    <property type="match status" value="1"/>
</dbReference>
<feature type="domain" description="NmrA-like" evidence="1">
    <location>
        <begin position="104"/>
        <end position="223"/>
    </location>
</feature>
<dbReference type="Gene3D" id="3.40.50.720">
    <property type="entry name" value="NAD(P)-binding Rossmann-like Domain"/>
    <property type="match status" value="1"/>
</dbReference>
<protein>
    <submittedName>
        <fullName evidence="2">Uncharacterized protein YbjT (DUF2867 family)</fullName>
    </submittedName>
</protein>
<dbReference type="InterPro" id="IPR051604">
    <property type="entry name" value="Ergot_Alk_Oxidoreductase"/>
</dbReference>
<reference evidence="2 3" key="1">
    <citation type="submission" date="2018-02" db="EMBL/GenBank/DDBJ databases">
        <title>Genomic Encyclopedia of Archaeal and Bacterial Type Strains, Phase II (KMG-II): from individual species to whole genera.</title>
        <authorList>
            <person name="Goeker M."/>
        </authorList>
    </citation>
    <scope>NUCLEOTIDE SEQUENCE [LARGE SCALE GENOMIC DNA]</scope>
    <source>
        <strain evidence="2 3">DSM 29526</strain>
    </source>
</reference>
<organism evidence="2 3">
    <name type="scientific">Neolewinella xylanilytica</name>
    <dbReference type="NCBI Taxonomy" id="1514080"/>
    <lineage>
        <taxon>Bacteria</taxon>
        <taxon>Pseudomonadati</taxon>
        <taxon>Bacteroidota</taxon>
        <taxon>Saprospiria</taxon>
        <taxon>Saprospirales</taxon>
        <taxon>Lewinellaceae</taxon>
        <taxon>Neolewinella</taxon>
    </lineage>
</organism>
<dbReference type="Pfam" id="PF05368">
    <property type="entry name" value="NmrA"/>
    <property type="match status" value="1"/>
</dbReference>
<dbReference type="EMBL" id="PTJC01000005">
    <property type="protein sequence ID" value="PPK87087.1"/>
    <property type="molecule type" value="Genomic_DNA"/>
</dbReference>
<dbReference type="Gene3D" id="3.90.25.10">
    <property type="entry name" value="UDP-galactose 4-epimerase, domain 1"/>
    <property type="match status" value="1"/>
</dbReference>
<accession>A0A2S6I6F5</accession>
<evidence type="ECO:0000313" key="2">
    <source>
        <dbReference type="EMBL" id="PPK87087.1"/>
    </source>
</evidence>
<dbReference type="InterPro" id="IPR036291">
    <property type="entry name" value="NAD(P)-bd_dom_sf"/>
</dbReference>
<gene>
    <name evidence="2" type="ORF">CLV84_0021</name>
</gene>
<proteinExistence type="predicted"/>
<dbReference type="RefSeq" id="WP_104417706.1">
    <property type="nucleotide sequence ID" value="NZ_PTJC01000005.1"/>
</dbReference>
<comment type="caution">
    <text evidence="2">The sequence shown here is derived from an EMBL/GenBank/DDBJ whole genome shotgun (WGS) entry which is preliminary data.</text>
</comment>
<dbReference type="PANTHER" id="PTHR43162">
    <property type="match status" value="1"/>
</dbReference>
<dbReference type="PANTHER" id="PTHR43162:SF1">
    <property type="entry name" value="PRESTALK A DIFFERENTIATION PROTEIN A"/>
    <property type="match status" value="1"/>
</dbReference>
<name>A0A2S6I6F5_9BACT</name>
<dbReference type="Proteomes" id="UP000237662">
    <property type="component" value="Unassembled WGS sequence"/>
</dbReference>
<dbReference type="OrthoDB" id="9780595at2"/>